<dbReference type="GO" id="GO:0005615">
    <property type="term" value="C:extracellular space"/>
    <property type="evidence" value="ECO:0007669"/>
    <property type="project" value="TreeGrafter"/>
</dbReference>
<feature type="signal peptide" evidence="4">
    <location>
        <begin position="1"/>
        <end position="17"/>
    </location>
</feature>
<evidence type="ECO:0000256" key="3">
    <source>
        <dbReference type="ARBA" id="ARBA00053344"/>
    </source>
</evidence>
<dbReference type="Gene3D" id="3.90.215.10">
    <property type="entry name" value="Gamma Fibrinogen, chain A, domain 1"/>
    <property type="match status" value="1"/>
</dbReference>
<accession>A0A0K8RK84</accession>
<evidence type="ECO:0000256" key="4">
    <source>
        <dbReference type="SAM" id="SignalP"/>
    </source>
</evidence>
<dbReference type="EMBL" id="GADI01002312">
    <property type="protein sequence ID" value="JAA71496.1"/>
    <property type="molecule type" value="mRNA"/>
</dbReference>
<organism evidence="6">
    <name type="scientific">Ixodes ricinus</name>
    <name type="common">Common tick</name>
    <name type="synonym">Acarus ricinus</name>
    <dbReference type="NCBI Taxonomy" id="34613"/>
    <lineage>
        <taxon>Eukaryota</taxon>
        <taxon>Metazoa</taxon>
        <taxon>Ecdysozoa</taxon>
        <taxon>Arthropoda</taxon>
        <taxon>Chelicerata</taxon>
        <taxon>Arachnida</taxon>
        <taxon>Acari</taxon>
        <taxon>Parasitiformes</taxon>
        <taxon>Ixodida</taxon>
        <taxon>Ixodoidea</taxon>
        <taxon>Ixodidae</taxon>
        <taxon>Ixodinae</taxon>
        <taxon>Ixodes</taxon>
    </lineage>
</organism>
<reference evidence="6" key="1">
    <citation type="submission" date="2012-12" db="EMBL/GenBank/DDBJ databases">
        <title>Identification and characterization of a phenylalanine ammonia-lyase gene family in Isatis indigotica Fort.</title>
        <authorList>
            <person name="Liu Q."/>
            <person name="Chen J."/>
            <person name="Zhou X."/>
            <person name="Di P."/>
            <person name="Xiao Y."/>
            <person name="Xuan H."/>
            <person name="Zhang L."/>
            <person name="Chen W."/>
        </authorList>
    </citation>
    <scope>NUCLEOTIDE SEQUENCE</scope>
    <source>
        <tissue evidence="6">Salivary gland</tissue>
    </source>
</reference>
<dbReference type="PANTHER" id="PTHR19143">
    <property type="entry name" value="FIBRINOGEN/TENASCIN/ANGIOPOEITIN"/>
    <property type="match status" value="1"/>
</dbReference>
<dbReference type="CDD" id="cd00087">
    <property type="entry name" value="FReD"/>
    <property type="match status" value="1"/>
</dbReference>
<dbReference type="PANTHER" id="PTHR19143:SF458">
    <property type="entry name" value="FIBRINOGEN C-TERMINAL DOMAIN-CONTAINING PROTEIN-RELATED"/>
    <property type="match status" value="1"/>
</dbReference>
<evidence type="ECO:0000259" key="5">
    <source>
        <dbReference type="PROSITE" id="PS51406"/>
    </source>
</evidence>
<dbReference type="SUPFAM" id="SSF56496">
    <property type="entry name" value="Fibrinogen C-terminal domain-like"/>
    <property type="match status" value="1"/>
</dbReference>
<dbReference type="InterPro" id="IPR020837">
    <property type="entry name" value="Fibrinogen_CS"/>
</dbReference>
<keyword evidence="2" id="KW-1015">Disulfide bond</keyword>
<dbReference type="InterPro" id="IPR014716">
    <property type="entry name" value="Fibrinogen_a/b/g_C_1"/>
</dbReference>
<feature type="chain" id="PRO_5005518410" evidence="4">
    <location>
        <begin position="18"/>
        <end position="295"/>
    </location>
</feature>
<dbReference type="GO" id="GO:0098609">
    <property type="term" value="P:cell-cell adhesion"/>
    <property type="evidence" value="ECO:0007669"/>
    <property type="project" value="UniProtKB-ARBA"/>
</dbReference>
<dbReference type="FunFam" id="3.90.215.10:FF:000001">
    <property type="entry name" value="Tenascin isoform 1"/>
    <property type="match status" value="1"/>
</dbReference>
<dbReference type="SMART" id="SM00186">
    <property type="entry name" value="FBG"/>
    <property type="match status" value="1"/>
</dbReference>
<dbReference type="NCBIfam" id="NF040941">
    <property type="entry name" value="GGGWT_bact"/>
    <property type="match status" value="1"/>
</dbReference>
<keyword evidence="4" id="KW-0732">Signal</keyword>
<dbReference type="InterPro" id="IPR002181">
    <property type="entry name" value="Fibrinogen_a/b/g_C_dom"/>
</dbReference>
<dbReference type="PROSITE" id="PS00514">
    <property type="entry name" value="FIBRINOGEN_C_1"/>
    <property type="match status" value="1"/>
</dbReference>
<evidence type="ECO:0000256" key="2">
    <source>
        <dbReference type="ARBA" id="ARBA00023157"/>
    </source>
</evidence>
<dbReference type="AlphaFoldDB" id="A0A0K8RK84"/>
<dbReference type="InterPro" id="IPR036056">
    <property type="entry name" value="Fibrinogen-like_C"/>
</dbReference>
<keyword evidence="1" id="KW-0106">Calcium</keyword>
<dbReference type="InterPro" id="IPR050373">
    <property type="entry name" value="Fibrinogen_C-term_domain"/>
</dbReference>
<dbReference type="Pfam" id="PF00147">
    <property type="entry name" value="Fibrinogen_C"/>
    <property type="match status" value="1"/>
</dbReference>
<comment type="function">
    <text evidence="3">Lectin involved in innate immunity. Agglutinates all types of human erythrocytes, Gram-positive and Gram-negative bacteria. Has a stronger agglutinating activity towards Gram-negative bacteria than towards Gram-positive bacteria. Specifically recognizes acetyl group-containing substances on agglutinated cells. The hemagglutinating activity was inhibited by EDTA, acetyl group-containing mono- and disaccharides, N-acetyl derivatives of amino acids, other acetyl group-containing substances, propionamide and benzamide. Enhances the antimicrobial activity of big defensin against Gram-positive bacteria but not against Gram-negative bacteria.</text>
</comment>
<protein>
    <submittedName>
        <fullName evidence="6">Putative ficolin/ixoderin</fullName>
    </submittedName>
</protein>
<dbReference type="GO" id="GO:0030246">
    <property type="term" value="F:carbohydrate binding"/>
    <property type="evidence" value="ECO:0007669"/>
    <property type="project" value="UniProtKB-ARBA"/>
</dbReference>
<dbReference type="PROSITE" id="PS51406">
    <property type="entry name" value="FIBRINOGEN_C_2"/>
    <property type="match status" value="1"/>
</dbReference>
<evidence type="ECO:0000313" key="6">
    <source>
        <dbReference type="EMBL" id="JAA71496.1"/>
    </source>
</evidence>
<evidence type="ECO:0000256" key="1">
    <source>
        <dbReference type="ARBA" id="ARBA00022837"/>
    </source>
</evidence>
<feature type="domain" description="Fibrinogen C-terminal" evidence="5">
    <location>
        <begin position="44"/>
        <end position="271"/>
    </location>
</feature>
<name>A0A0K8RK84_IXORI</name>
<proteinExistence type="evidence at transcript level"/>
<sequence length="295" mass="32783">MILRIVVLSTVLSFGLSVDSGSLLLALAKAQQHVRELSTIVANIRENAIPRDCSDLQRAGQNTSGVYTIFVSGGTTGRPVYCDMNTEGGGWTVIQNRGQFGNNVFYFYRNWTEYARGFGEPGKEYWIGNNALHALTSEGRNQTLRIELRNRTGETFVAHYSAFKVASESNFYKLNVSGYSGPAGSDSFSYADGANFSTFDQDHDSYGDNCAEKFRGGWWYTSCHHSNLNGLNLNGHHPSYADGIDWSQLYEVTGRHHYSYPEVQMKIRKVGFSPGEPLLPDPIVERSETVGVSEL</sequence>